<keyword evidence="2" id="KW-0949">S-adenosyl-L-methionine</keyword>
<dbReference type="AlphaFoldDB" id="D9QVD3"/>
<dbReference type="PROSITE" id="PS51918">
    <property type="entry name" value="RADICAL_SAM"/>
    <property type="match status" value="1"/>
</dbReference>
<dbReference type="SUPFAM" id="SSF102114">
    <property type="entry name" value="Radical SAM enzymes"/>
    <property type="match status" value="1"/>
</dbReference>
<keyword evidence="8" id="KW-1185">Reference proteome</keyword>
<dbReference type="Proteomes" id="UP000001661">
    <property type="component" value="Chromosome"/>
</dbReference>
<reference evidence="7 8" key="1">
    <citation type="journal article" date="2010" name="Stand. Genomic Sci.">
        <title>Complete genome sequence of Acetohalobium arabaticum type strain (Z-7288).</title>
        <authorList>
            <person name="Sikorski J."/>
            <person name="Lapidus A."/>
            <person name="Chertkov O."/>
            <person name="Lucas S."/>
            <person name="Copeland A."/>
            <person name="Glavina Del Rio T."/>
            <person name="Nolan M."/>
            <person name="Tice H."/>
            <person name="Cheng J.F."/>
            <person name="Han C."/>
            <person name="Brambilla E."/>
            <person name="Pitluck S."/>
            <person name="Liolios K."/>
            <person name="Ivanova N."/>
            <person name="Mavromatis K."/>
            <person name="Mikhailova N."/>
            <person name="Pati A."/>
            <person name="Bruce D."/>
            <person name="Detter C."/>
            <person name="Tapia R."/>
            <person name="Goodwin L."/>
            <person name="Chen A."/>
            <person name="Palaniappan K."/>
            <person name="Land M."/>
            <person name="Hauser L."/>
            <person name="Chang Y.J."/>
            <person name="Jeffries C.D."/>
            <person name="Rohde M."/>
            <person name="Goker M."/>
            <person name="Spring S."/>
            <person name="Woyke T."/>
            <person name="Bristow J."/>
            <person name="Eisen J.A."/>
            <person name="Markowitz V."/>
            <person name="Hugenholtz P."/>
            <person name="Kyrpides N.C."/>
            <person name="Klenk H.P."/>
        </authorList>
    </citation>
    <scope>NUCLEOTIDE SEQUENCE [LARGE SCALE GENOMIC DNA]</scope>
    <source>
        <strain evidence="8">ATCC 49924 / DSM 5501 / Z-7288</strain>
    </source>
</reference>
<dbReference type="GO" id="GO:0003824">
    <property type="term" value="F:catalytic activity"/>
    <property type="evidence" value="ECO:0007669"/>
    <property type="project" value="InterPro"/>
</dbReference>
<dbReference type="InterPro" id="IPR051198">
    <property type="entry name" value="BchE-like"/>
</dbReference>
<protein>
    <submittedName>
        <fullName evidence="7">Radical SAM domain protein</fullName>
    </submittedName>
</protein>
<evidence type="ECO:0000256" key="5">
    <source>
        <dbReference type="ARBA" id="ARBA00023014"/>
    </source>
</evidence>
<feature type="domain" description="Radical SAM core" evidence="6">
    <location>
        <begin position="147"/>
        <end position="345"/>
    </location>
</feature>
<dbReference type="PANTHER" id="PTHR43409:SF4">
    <property type="entry name" value="RADICAL SAM SUPERFAMILY PROTEIN"/>
    <property type="match status" value="1"/>
</dbReference>
<dbReference type="STRING" id="574087.Acear_0651"/>
<dbReference type="GO" id="GO:0046872">
    <property type="term" value="F:metal ion binding"/>
    <property type="evidence" value="ECO:0007669"/>
    <property type="project" value="UniProtKB-KW"/>
</dbReference>
<gene>
    <name evidence="7" type="ordered locus">Acear_0651</name>
</gene>
<name>D9QVD3_ACEAZ</name>
<dbReference type="SFLD" id="SFLDS00029">
    <property type="entry name" value="Radical_SAM"/>
    <property type="match status" value="1"/>
</dbReference>
<evidence type="ECO:0000256" key="2">
    <source>
        <dbReference type="ARBA" id="ARBA00022691"/>
    </source>
</evidence>
<dbReference type="OrthoDB" id="9801659at2"/>
<organism evidence="7 8">
    <name type="scientific">Acetohalobium arabaticum (strain ATCC 49924 / DSM 5501 / Z-7288)</name>
    <dbReference type="NCBI Taxonomy" id="574087"/>
    <lineage>
        <taxon>Bacteria</taxon>
        <taxon>Bacillati</taxon>
        <taxon>Bacillota</taxon>
        <taxon>Clostridia</taxon>
        <taxon>Halanaerobiales</taxon>
        <taxon>Halobacteroidaceae</taxon>
        <taxon>Acetohalobium</taxon>
    </lineage>
</organism>
<keyword evidence="4" id="KW-0408">Iron</keyword>
<dbReference type="RefSeq" id="WP_013277638.1">
    <property type="nucleotide sequence ID" value="NC_014378.1"/>
</dbReference>
<dbReference type="PANTHER" id="PTHR43409">
    <property type="entry name" value="ANAEROBIC MAGNESIUM-PROTOPORPHYRIN IX MONOMETHYL ESTER CYCLASE-RELATED"/>
    <property type="match status" value="1"/>
</dbReference>
<sequence>MVNILLLEPDYKNKYPPLGLMKISSYHKEKGDSVTFAKGQLRDDEKENDNWDRIYITTLFTFEWDKTIETIEYAKSLIEDKDNIFIGGILATLKPNEIEDKTGIKPITHRLDNDNEEAKRLIGYDNDHIIDNCTPDYEILDDIEYEYPYNDAYFAYMTRGCGMNCEFCAVQTLEPEYVPFISIKEQIKKINQQHGPKRNLLLMDNNVLRSPKFNDIVEEIKELGFARGATYTYENDKGKVITQKRYVDFNQGLDANLLTEEKAKKLSELAIRPARIAFDHIEDRDKYERAIRRCAKYGIKYFSNYMLYNADDFQGKGSQYKADSPEDLYKRLKITMELQNDINKDKTEDKKVKIYSFPMKYIPLEDTDRSYIGPKWNAKFLRAIQVMLLPCSGVGGVSEEFFRKAFGEDLKEYKLNLRMPESILMSRGKFLQRDDESENELEKRLNEDRGALVKSKYYKKWKRLYKSMKNEDKLLEVIGDNKFEADGYFEIENNKIKKIYLHYLSKSRFLTLLNKLVSNNLEKDINLVFDYVTDEFPFYIERIAKYIHDKRISHRKLRGYIKVFGKFGVKLILKNWVKNDLENKYLLSRLEKAMMHIGQEFINISKLRAMKRYIDSGCLNKSEIALVKTYIKDLNEEGITRILKDYFSDFKRQLKFNNRDEPGFEKIEKKIEVLTAELGEQLSLF</sequence>
<dbReference type="KEGG" id="aar:Acear_0651"/>
<proteinExistence type="predicted"/>
<evidence type="ECO:0000256" key="4">
    <source>
        <dbReference type="ARBA" id="ARBA00023004"/>
    </source>
</evidence>
<keyword evidence="3" id="KW-0479">Metal-binding</keyword>
<evidence type="ECO:0000313" key="8">
    <source>
        <dbReference type="Proteomes" id="UP000001661"/>
    </source>
</evidence>
<evidence type="ECO:0000313" key="7">
    <source>
        <dbReference type="EMBL" id="ADL12192.1"/>
    </source>
</evidence>
<keyword evidence="5" id="KW-0411">Iron-sulfur</keyword>
<accession>D9QVD3</accession>
<evidence type="ECO:0000256" key="1">
    <source>
        <dbReference type="ARBA" id="ARBA00001966"/>
    </source>
</evidence>
<dbReference type="InterPro" id="IPR058240">
    <property type="entry name" value="rSAM_sf"/>
</dbReference>
<dbReference type="GO" id="GO:0051536">
    <property type="term" value="F:iron-sulfur cluster binding"/>
    <property type="evidence" value="ECO:0007669"/>
    <property type="project" value="UniProtKB-KW"/>
</dbReference>
<comment type="cofactor">
    <cofactor evidence="1">
        <name>[4Fe-4S] cluster</name>
        <dbReference type="ChEBI" id="CHEBI:49883"/>
    </cofactor>
</comment>
<dbReference type="EMBL" id="CP002105">
    <property type="protein sequence ID" value="ADL12192.1"/>
    <property type="molecule type" value="Genomic_DNA"/>
</dbReference>
<evidence type="ECO:0000256" key="3">
    <source>
        <dbReference type="ARBA" id="ARBA00022723"/>
    </source>
</evidence>
<dbReference type="eggNOG" id="COG1032">
    <property type="taxonomic scope" value="Bacteria"/>
</dbReference>
<dbReference type="InterPro" id="IPR007197">
    <property type="entry name" value="rSAM"/>
</dbReference>
<dbReference type="HOGENOM" id="CLU_024733_0_0_9"/>
<evidence type="ECO:0000259" key="6">
    <source>
        <dbReference type="PROSITE" id="PS51918"/>
    </source>
</evidence>